<organism evidence="3 4">
    <name type="scientific">Methyloceanibacter marginalis</name>
    <dbReference type="NCBI Taxonomy" id="1774971"/>
    <lineage>
        <taxon>Bacteria</taxon>
        <taxon>Pseudomonadati</taxon>
        <taxon>Pseudomonadota</taxon>
        <taxon>Alphaproteobacteria</taxon>
        <taxon>Hyphomicrobiales</taxon>
        <taxon>Hyphomicrobiaceae</taxon>
        <taxon>Methyloceanibacter</taxon>
    </lineage>
</organism>
<evidence type="ECO:0000313" key="3">
    <source>
        <dbReference type="EMBL" id="ODS02560.1"/>
    </source>
</evidence>
<feature type="domain" description="CzcB-like barrel-sandwich hybrid" evidence="2">
    <location>
        <begin position="257"/>
        <end position="391"/>
    </location>
</feature>
<dbReference type="Pfam" id="PF25973">
    <property type="entry name" value="BSH_CzcB"/>
    <property type="match status" value="1"/>
</dbReference>
<dbReference type="GO" id="GO:0015679">
    <property type="term" value="P:plasma membrane copper ion transport"/>
    <property type="evidence" value="ECO:0007669"/>
    <property type="project" value="TreeGrafter"/>
</dbReference>
<keyword evidence="4" id="KW-1185">Reference proteome</keyword>
<dbReference type="Gene3D" id="2.40.30.170">
    <property type="match status" value="1"/>
</dbReference>
<dbReference type="OrthoDB" id="7297681at2"/>
<dbReference type="GO" id="GO:0030313">
    <property type="term" value="C:cell envelope"/>
    <property type="evidence" value="ECO:0007669"/>
    <property type="project" value="TreeGrafter"/>
</dbReference>
<sequence>MEVPRLESVGTELELVAVVIDDELVIYLDESATNAPVDNASIEVSGYDIPATAAKQTDDGTYLLKSEWVSGSGTKALTFVVTAGDRIELLNGTLDLGTGDDHSPAQSSSLLAQPMLWILMGVASLLGFLLAFAFRPVAPPAERIEDESTSRPRPKFDVVSSKKHVAHLIVLVLALVAITPDDAFAGSGHDHGPGGHDESATSGGYVPRKLPDGDVFLPKPSQRLLNVRTTVAKATNTRTGQELIGTVIADPASEGKVQAPMDGAIELASEDFAFVGEHVKAGDVLAYLAPSMPVYERGYLEQLTAEVDGKLRIAEQRLKRLQGVRGNFVAQKDIDDTQAELDALREQQRVLEPKSGQRIALKAPVDGIISVANVRSGQVVNARDTLFEIVDPERLWIEAIGLSSRNYDEITAAHAVLDQGQSFPIKHVGSAPALRHQARPLFFEVTAPDAAWAIGTKVRVVVQSGAPVKGIVLPEAAVVRGTNGLEQIWIKVSAEQFQPTAVKTEPLGGADVLVTAGVETGSRVVVSGSEFVNQVR</sequence>
<dbReference type="InterPro" id="IPR051909">
    <property type="entry name" value="MFP_Cation_Efflux"/>
</dbReference>
<dbReference type="PANTHER" id="PTHR30097:SF4">
    <property type="entry name" value="SLR6042 PROTEIN"/>
    <property type="match status" value="1"/>
</dbReference>
<dbReference type="RefSeq" id="WP_069624258.1">
    <property type="nucleotide sequence ID" value="NZ_LPWD01000279.1"/>
</dbReference>
<gene>
    <name evidence="3" type="ORF">AUC71_01655</name>
</gene>
<evidence type="ECO:0000256" key="1">
    <source>
        <dbReference type="ARBA" id="ARBA00022448"/>
    </source>
</evidence>
<dbReference type="AlphaFoldDB" id="A0A1E3W9Z0"/>
<dbReference type="PANTHER" id="PTHR30097">
    <property type="entry name" value="CATION EFFLUX SYSTEM PROTEIN CUSB"/>
    <property type="match status" value="1"/>
</dbReference>
<comment type="caution">
    <text evidence="3">The sequence shown here is derived from an EMBL/GenBank/DDBJ whole genome shotgun (WGS) entry which is preliminary data.</text>
</comment>
<dbReference type="SUPFAM" id="SSF111369">
    <property type="entry name" value="HlyD-like secretion proteins"/>
    <property type="match status" value="1"/>
</dbReference>
<dbReference type="Proteomes" id="UP000095042">
    <property type="component" value="Unassembled WGS sequence"/>
</dbReference>
<protein>
    <recommendedName>
        <fullName evidence="2">CzcB-like barrel-sandwich hybrid domain-containing protein</fullName>
    </recommendedName>
</protein>
<dbReference type="Gene3D" id="1.10.287.470">
    <property type="entry name" value="Helix hairpin bin"/>
    <property type="match status" value="1"/>
</dbReference>
<accession>A0A1E3W9Z0</accession>
<dbReference type="Gene3D" id="2.40.50.100">
    <property type="match status" value="1"/>
</dbReference>
<dbReference type="GO" id="GO:0060003">
    <property type="term" value="P:copper ion export"/>
    <property type="evidence" value="ECO:0007669"/>
    <property type="project" value="TreeGrafter"/>
</dbReference>
<reference evidence="3 4" key="1">
    <citation type="journal article" date="2016" name="Environ. Microbiol.">
        <title>New Methyloceanibacter diversity from North Sea sediments includes methanotroph containing solely the soluble methane monooxygenase.</title>
        <authorList>
            <person name="Vekeman B."/>
            <person name="Kerckhof F.M."/>
            <person name="Cremers G."/>
            <person name="de Vos P."/>
            <person name="Vandamme P."/>
            <person name="Boon N."/>
            <person name="Op den Camp H.J."/>
            <person name="Heylen K."/>
        </authorList>
    </citation>
    <scope>NUCLEOTIDE SEQUENCE [LARGE SCALE GENOMIC DNA]</scope>
    <source>
        <strain evidence="3 4">R-67177</strain>
    </source>
</reference>
<evidence type="ECO:0000313" key="4">
    <source>
        <dbReference type="Proteomes" id="UP000095042"/>
    </source>
</evidence>
<dbReference type="EMBL" id="LPWD01000279">
    <property type="protein sequence ID" value="ODS02560.1"/>
    <property type="molecule type" value="Genomic_DNA"/>
</dbReference>
<dbReference type="Gene3D" id="2.40.420.20">
    <property type="match status" value="1"/>
</dbReference>
<name>A0A1E3W9Z0_9HYPH</name>
<evidence type="ECO:0000259" key="2">
    <source>
        <dbReference type="Pfam" id="PF25973"/>
    </source>
</evidence>
<proteinExistence type="predicted"/>
<dbReference type="InterPro" id="IPR058647">
    <property type="entry name" value="BSH_CzcB-like"/>
</dbReference>
<keyword evidence="1" id="KW-0813">Transport</keyword>